<gene>
    <name evidence="2" type="ORF">CC85DRAFT_138603</name>
</gene>
<name>A0A0J1B025_9TREE</name>
<organism evidence="2 3">
    <name type="scientific">Cutaneotrichosporon oleaginosum</name>
    <dbReference type="NCBI Taxonomy" id="879819"/>
    <lineage>
        <taxon>Eukaryota</taxon>
        <taxon>Fungi</taxon>
        <taxon>Dikarya</taxon>
        <taxon>Basidiomycota</taxon>
        <taxon>Agaricomycotina</taxon>
        <taxon>Tremellomycetes</taxon>
        <taxon>Trichosporonales</taxon>
        <taxon>Trichosporonaceae</taxon>
        <taxon>Cutaneotrichosporon</taxon>
    </lineage>
</organism>
<keyword evidence="3" id="KW-1185">Reference proteome</keyword>
<feature type="region of interest" description="Disordered" evidence="1">
    <location>
        <begin position="1"/>
        <end position="20"/>
    </location>
</feature>
<dbReference type="Proteomes" id="UP000053611">
    <property type="component" value="Unassembled WGS sequence"/>
</dbReference>
<dbReference type="AlphaFoldDB" id="A0A0J1B025"/>
<proteinExistence type="predicted"/>
<dbReference type="GeneID" id="28980110"/>
<evidence type="ECO:0000256" key="1">
    <source>
        <dbReference type="SAM" id="MobiDB-lite"/>
    </source>
</evidence>
<evidence type="ECO:0000313" key="2">
    <source>
        <dbReference type="EMBL" id="KLT40939.1"/>
    </source>
</evidence>
<accession>A0A0J1B025</accession>
<sequence>MPPRFRTHSYSPRPIPVDGVTMDTTQRHRTASPFVRDARLVPPVQLCRSNTAFVSSSSVLSSTISGHVIDEPAEPETVKVEVTEDCATDPAPPRAAAPQASQYVRAFDATTFQEAFAFDAKTEGQRGKGGDKLFQEECDNPEVRGDAIQGRAGVALLNPLQISSDHADADVPRPRTLPPIAITCLDPRVRECWRKWPKEARLERYVSTINAKKRSYDRVVIGSMRARAGWYRAARKEASLIKFQLIARRQVTDSFPPPSLKAGQGATSLCGFRGCQPHDGVGRSPVACPGH</sequence>
<protein>
    <submittedName>
        <fullName evidence="2">Uncharacterized protein</fullName>
    </submittedName>
</protein>
<dbReference type="EMBL" id="KQ087226">
    <property type="protein sequence ID" value="KLT40939.1"/>
    <property type="molecule type" value="Genomic_DNA"/>
</dbReference>
<evidence type="ECO:0000313" key="3">
    <source>
        <dbReference type="Proteomes" id="UP000053611"/>
    </source>
</evidence>
<reference evidence="2 3" key="1">
    <citation type="submission" date="2015-03" db="EMBL/GenBank/DDBJ databases">
        <title>Genomics and transcriptomics of the oil-accumulating basidiomycete yeast T. oleaginosus allow insights into substrate utilization and the diverse evolutionary trajectories of mating systems in fungi.</title>
        <authorList>
            <consortium name="DOE Joint Genome Institute"/>
            <person name="Kourist R."/>
            <person name="Kracht O."/>
            <person name="Bracharz F."/>
            <person name="Lipzen A."/>
            <person name="Nolan M."/>
            <person name="Ohm R."/>
            <person name="Grigoriev I."/>
            <person name="Sun S."/>
            <person name="Heitman J."/>
            <person name="Bruck T."/>
            <person name="Nowrousian M."/>
        </authorList>
    </citation>
    <scope>NUCLEOTIDE SEQUENCE [LARGE SCALE GENOMIC DNA]</scope>
    <source>
        <strain evidence="2 3">IBC0246</strain>
    </source>
</reference>